<evidence type="ECO:0000313" key="2">
    <source>
        <dbReference type="EMBL" id="KFM81795.1"/>
    </source>
</evidence>
<name>A0A087UWQ6_STEMI</name>
<keyword evidence="3" id="KW-1185">Reference proteome</keyword>
<dbReference type="EMBL" id="KK122043">
    <property type="protein sequence ID" value="KFM81795.1"/>
    <property type="molecule type" value="Genomic_DNA"/>
</dbReference>
<reference evidence="2 3" key="1">
    <citation type="submission" date="2013-11" db="EMBL/GenBank/DDBJ databases">
        <title>Genome sequencing of Stegodyphus mimosarum.</title>
        <authorList>
            <person name="Bechsgaard J."/>
        </authorList>
    </citation>
    <scope>NUCLEOTIDE SEQUENCE [LARGE SCALE GENOMIC DNA]</scope>
</reference>
<dbReference type="AlphaFoldDB" id="A0A087UWQ6"/>
<evidence type="ECO:0000313" key="3">
    <source>
        <dbReference type="Proteomes" id="UP000054359"/>
    </source>
</evidence>
<keyword evidence="1" id="KW-0732">Signal</keyword>
<evidence type="ECO:0000256" key="1">
    <source>
        <dbReference type="SAM" id="SignalP"/>
    </source>
</evidence>
<proteinExistence type="predicted"/>
<feature type="signal peptide" evidence="1">
    <location>
        <begin position="1"/>
        <end position="19"/>
    </location>
</feature>
<feature type="non-terminal residue" evidence="2">
    <location>
        <position position="95"/>
    </location>
</feature>
<protein>
    <submittedName>
        <fullName evidence="2">Uncharacterized protein</fullName>
    </submittedName>
</protein>
<dbReference type="Proteomes" id="UP000054359">
    <property type="component" value="Unassembled WGS sequence"/>
</dbReference>
<gene>
    <name evidence="2" type="ORF">X975_09808</name>
</gene>
<accession>A0A087UWQ6</accession>
<organism evidence="2 3">
    <name type="scientific">Stegodyphus mimosarum</name>
    <name type="common">African social velvet spider</name>
    <dbReference type="NCBI Taxonomy" id="407821"/>
    <lineage>
        <taxon>Eukaryota</taxon>
        <taxon>Metazoa</taxon>
        <taxon>Ecdysozoa</taxon>
        <taxon>Arthropoda</taxon>
        <taxon>Chelicerata</taxon>
        <taxon>Arachnida</taxon>
        <taxon>Araneae</taxon>
        <taxon>Araneomorphae</taxon>
        <taxon>Entelegynae</taxon>
        <taxon>Eresoidea</taxon>
        <taxon>Eresidae</taxon>
        <taxon>Stegodyphus</taxon>
    </lineage>
</organism>
<sequence>MLLFFVILCIIVLLPWTDGSFKTDFQTDYKKAQFVDKNKILIGLEFTEEANHERTSFRKNVNENIPRLKMEKVSFDGANNVFLEKIIAAANEQKG</sequence>
<feature type="chain" id="PRO_5001830938" evidence="1">
    <location>
        <begin position="20"/>
        <end position="95"/>
    </location>
</feature>